<protein>
    <submittedName>
        <fullName evidence="1">Uncharacterized protein</fullName>
    </submittedName>
</protein>
<name>A0A1C7NNJ7_9FUNG</name>
<dbReference type="InParanoid" id="A0A1C7NNJ7"/>
<gene>
    <name evidence="1" type="ORF">A0J61_01392</name>
</gene>
<evidence type="ECO:0000313" key="2">
    <source>
        <dbReference type="Proteomes" id="UP000093000"/>
    </source>
</evidence>
<accession>A0A1C7NNJ7</accession>
<reference evidence="1 2" key="1">
    <citation type="submission" date="2016-03" db="EMBL/GenBank/DDBJ databases">
        <title>Choanephora cucurbitarum.</title>
        <authorList>
            <person name="Min B."/>
            <person name="Park H."/>
            <person name="Park J.-H."/>
            <person name="Shin H.-D."/>
            <person name="Choi I.-G."/>
        </authorList>
    </citation>
    <scope>NUCLEOTIDE SEQUENCE [LARGE SCALE GENOMIC DNA]</scope>
    <source>
        <strain evidence="1 2">KUS-F28377</strain>
    </source>
</reference>
<evidence type="ECO:0000313" key="1">
    <source>
        <dbReference type="EMBL" id="OBZ90578.1"/>
    </source>
</evidence>
<dbReference type="EMBL" id="LUGH01000043">
    <property type="protein sequence ID" value="OBZ90578.1"/>
    <property type="molecule type" value="Genomic_DNA"/>
</dbReference>
<dbReference type="AlphaFoldDB" id="A0A1C7NNJ7"/>
<proteinExistence type="predicted"/>
<keyword evidence="2" id="KW-1185">Reference proteome</keyword>
<organism evidence="1 2">
    <name type="scientific">Choanephora cucurbitarum</name>
    <dbReference type="NCBI Taxonomy" id="101091"/>
    <lineage>
        <taxon>Eukaryota</taxon>
        <taxon>Fungi</taxon>
        <taxon>Fungi incertae sedis</taxon>
        <taxon>Mucoromycota</taxon>
        <taxon>Mucoromycotina</taxon>
        <taxon>Mucoromycetes</taxon>
        <taxon>Mucorales</taxon>
        <taxon>Mucorineae</taxon>
        <taxon>Choanephoraceae</taxon>
        <taxon>Choanephoroideae</taxon>
        <taxon>Choanephora</taxon>
    </lineage>
</organism>
<sequence length="59" mass="6873">MNLIVVFTTINKEFQVKKSSPTKQRQSKILMQQKEKDDKTKACLRVILDIESTVLSFDE</sequence>
<comment type="caution">
    <text evidence="1">The sequence shown here is derived from an EMBL/GenBank/DDBJ whole genome shotgun (WGS) entry which is preliminary data.</text>
</comment>
<dbReference type="Proteomes" id="UP000093000">
    <property type="component" value="Unassembled WGS sequence"/>
</dbReference>